<organism evidence="7 8">
    <name type="scientific">Aspergillus calidoustus</name>
    <dbReference type="NCBI Taxonomy" id="454130"/>
    <lineage>
        <taxon>Eukaryota</taxon>
        <taxon>Fungi</taxon>
        <taxon>Dikarya</taxon>
        <taxon>Ascomycota</taxon>
        <taxon>Pezizomycotina</taxon>
        <taxon>Eurotiomycetes</taxon>
        <taxon>Eurotiomycetidae</taxon>
        <taxon>Eurotiales</taxon>
        <taxon>Aspergillaceae</taxon>
        <taxon>Aspergillus</taxon>
        <taxon>Aspergillus subgen. Nidulantes</taxon>
    </lineage>
</organism>
<dbReference type="EMBL" id="CDMC01000005">
    <property type="protein sequence ID" value="CEL05120.1"/>
    <property type="molecule type" value="Genomic_DNA"/>
</dbReference>
<keyword evidence="4" id="KW-0067">ATP-binding</keyword>
<dbReference type="STRING" id="454130.A0A0U5FZY9"/>
<evidence type="ECO:0000259" key="6">
    <source>
        <dbReference type="PROSITE" id="PS50011"/>
    </source>
</evidence>
<dbReference type="PANTHER" id="PTHR44329">
    <property type="entry name" value="SERINE/THREONINE-PROTEIN KINASE TNNI3K-RELATED"/>
    <property type="match status" value="1"/>
</dbReference>
<keyword evidence="2" id="KW-0547">Nucleotide-binding</keyword>
<dbReference type="PANTHER" id="PTHR44329:SF288">
    <property type="entry name" value="MITOGEN-ACTIVATED PROTEIN KINASE KINASE KINASE 20"/>
    <property type="match status" value="1"/>
</dbReference>
<dbReference type="Proteomes" id="UP000054771">
    <property type="component" value="Unassembled WGS sequence"/>
</dbReference>
<dbReference type="OrthoDB" id="5979581at2759"/>
<evidence type="ECO:0000256" key="4">
    <source>
        <dbReference type="ARBA" id="ARBA00022840"/>
    </source>
</evidence>
<dbReference type="InterPro" id="IPR000719">
    <property type="entry name" value="Prot_kinase_dom"/>
</dbReference>
<name>A0A0U5FZY9_ASPCI</name>
<gene>
    <name evidence="7" type="ORF">ASPCAL06240</name>
</gene>
<dbReference type="InterPro" id="IPR051681">
    <property type="entry name" value="Ser/Thr_Kinases-Pseudokinases"/>
</dbReference>
<accession>A0A0U5FZY9</accession>
<protein>
    <recommendedName>
        <fullName evidence="6">Protein kinase domain-containing protein</fullName>
    </recommendedName>
</protein>
<evidence type="ECO:0000256" key="5">
    <source>
        <dbReference type="SAM" id="MobiDB-lite"/>
    </source>
</evidence>
<dbReference type="PROSITE" id="PS50011">
    <property type="entry name" value="PROTEIN_KINASE_DOM"/>
    <property type="match status" value="1"/>
</dbReference>
<evidence type="ECO:0000313" key="7">
    <source>
        <dbReference type="EMBL" id="CEL05120.1"/>
    </source>
</evidence>
<keyword evidence="8" id="KW-1185">Reference proteome</keyword>
<dbReference type="InterPro" id="IPR011009">
    <property type="entry name" value="Kinase-like_dom_sf"/>
</dbReference>
<dbReference type="AlphaFoldDB" id="A0A0U5FZY9"/>
<dbReference type="OMA" id="WNDCAIT"/>
<evidence type="ECO:0000256" key="2">
    <source>
        <dbReference type="ARBA" id="ARBA00022741"/>
    </source>
</evidence>
<feature type="compositionally biased region" description="Basic and acidic residues" evidence="5">
    <location>
        <begin position="776"/>
        <end position="791"/>
    </location>
</feature>
<evidence type="ECO:0000256" key="1">
    <source>
        <dbReference type="ARBA" id="ARBA00022679"/>
    </source>
</evidence>
<dbReference type="GO" id="GO:0004674">
    <property type="term" value="F:protein serine/threonine kinase activity"/>
    <property type="evidence" value="ECO:0007669"/>
    <property type="project" value="TreeGrafter"/>
</dbReference>
<reference evidence="8" key="1">
    <citation type="journal article" date="2016" name="Genome Announc.">
        <title>Draft genome sequences of fungus Aspergillus calidoustus.</title>
        <authorList>
            <person name="Horn F."/>
            <person name="Linde J."/>
            <person name="Mattern D.J."/>
            <person name="Walther G."/>
            <person name="Guthke R."/>
            <person name="Scherlach K."/>
            <person name="Martin K."/>
            <person name="Brakhage A.A."/>
            <person name="Petzke L."/>
            <person name="Valiante V."/>
        </authorList>
    </citation>
    <scope>NUCLEOTIDE SEQUENCE [LARGE SCALE GENOMIC DNA]</scope>
    <source>
        <strain evidence="8">SF006504</strain>
    </source>
</reference>
<keyword evidence="3" id="KW-0418">Kinase</keyword>
<dbReference type="Pfam" id="PF00069">
    <property type="entry name" value="Pkinase"/>
    <property type="match status" value="1"/>
</dbReference>
<evidence type="ECO:0000313" key="8">
    <source>
        <dbReference type="Proteomes" id="UP000054771"/>
    </source>
</evidence>
<evidence type="ECO:0000256" key="3">
    <source>
        <dbReference type="ARBA" id="ARBA00022777"/>
    </source>
</evidence>
<sequence>MLECSVRLGEFERRLLEEVEGALDHDHVLDIPTGEVFGKWKWSVRIKGYLEEFLNTETIEKNYQGNRKKAYEAFIHSVTHSEDVQQNAKRAQDFERTNQEFLSEFEASGVEAIEAKPHPDDASLWLCVARLYALVGLEWEFTDTIANPDGTFDIWQLIRKFVIKQISPGNSENVDHVLVRDMSFQSVYNVTRPEGDFRPLSITRKTTNSSVQEWPEGQPQKDEEGEISDAFLKYLLRTLGAERKIEDPRGYLHFIPWEELDCTDESLLQESGITLDIPFLEEEAIEEWVLWTPPREEGFAWNHHLHTEDEVFEYNITKGWPFPDHLKGSTVIFAVRPLDETDFVVELEEYWDTWNDCAITQKTPDGPILLLETIPGMRFRSRIKRQDKVAALGYFRHLVEVHAQGRPTDSTARDLLGLEGSGNPLFAHSLRVIPGDQLYDITWDQPLGRGKNGAVYSALWRKPAGYLATTASDEQQQAVVLKDVASHSSVAKLVKEIDITFASLGGRAVGCVQFLGVATVHRGLDKDDGSQTRDELFLVFEKATQGTIFDFLSRQLKDVTFVRSWYILIDALTSIADLHMNNILVTDRFYPNDPDYPHGYDYLISDLGEGKILDAAHEIRSRFDSRASYGALDFRAPEVNGSFGWSPKAETFSFGVIATKLIECRGYTCSASPPQLIVSRCSNLYNISSDTDTHKRIGGHLLPTALRDAIEPCFSHDPADRPSLRDVVRMLEDAGSQFWTDGEYSEDSKDVHWTYWDWKEPLRRGLSGKGNLPHPRSQDDRRGSYDSRVSDDFGDLDDLPMLDDWMDD</sequence>
<feature type="domain" description="Protein kinase" evidence="6">
    <location>
        <begin position="441"/>
        <end position="739"/>
    </location>
</feature>
<dbReference type="GO" id="GO:0005524">
    <property type="term" value="F:ATP binding"/>
    <property type="evidence" value="ECO:0007669"/>
    <property type="project" value="UniProtKB-KW"/>
</dbReference>
<proteinExistence type="predicted"/>
<feature type="region of interest" description="Disordered" evidence="5">
    <location>
        <begin position="767"/>
        <end position="797"/>
    </location>
</feature>
<dbReference type="Gene3D" id="1.10.510.10">
    <property type="entry name" value="Transferase(Phosphotransferase) domain 1"/>
    <property type="match status" value="1"/>
</dbReference>
<dbReference type="SUPFAM" id="SSF56112">
    <property type="entry name" value="Protein kinase-like (PK-like)"/>
    <property type="match status" value="1"/>
</dbReference>
<keyword evidence="1" id="KW-0808">Transferase</keyword>